<dbReference type="FunFam" id="1.10.132.20:FF:000001">
    <property type="entry name" value="Ribosome-recycling factor"/>
    <property type="match status" value="1"/>
</dbReference>
<dbReference type="NCBIfam" id="TIGR00496">
    <property type="entry name" value="frr"/>
    <property type="match status" value="1"/>
</dbReference>
<comment type="subcellular location">
    <subcellularLocation>
        <location evidence="1">Cytoplasm</location>
    </subcellularLocation>
</comment>
<dbReference type="EMBL" id="VSSQ01000051">
    <property type="protein sequence ID" value="MPL70188.1"/>
    <property type="molecule type" value="Genomic_DNA"/>
</dbReference>
<dbReference type="Gene3D" id="1.10.132.20">
    <property type="entry name" value="Ribosome-recycling factor"/>
    <property type="match status" value="1"/>
</dbReference>
<dbReference type="InterPro" id="IPR023584">
    <property type="entry name" value="Ribosome_recyc_fac_dom"/>
</dbReference>
<evidence type="ECO:0000313" key="6">
    <source>
        <dbReference type="EMBL" id="MPL70188.1"/>
    </source>
</evidence>
<evidence type="ECO:0000256" key="1">
    <source>
        <dbReference type="ARBA" id="ARBA00004496"/>
    </source>
</evidence>
<dbReference type="SUPFAM" id="SSF55194">
    <property type="entry name" value="Ribosome recycling factor, RRF"/>
    <property type="match status" value="1"/>
</dbReference>
<dbReference type="GO" id="GO:0005737">
    <property type="term" value="C:cytoplasm"/>
    <property type="evidence" value="ECO:0007669"/>
    <property type="project" value="UniProtKB-SubCell"/>
</dbReference>
<reference evidence="6" key="1">
    <citation type="submission" date="2019-08" db="EMBL/GenBank/DDBJ databases">
        <authorList>
            <person name="Kucharzyk K."/>
            <person name="Murdoch R.W."/>
            <person name="Higgins S."/>
            <person name="Loffler F."/>
        </authorList>
    </citation>
    <scope>NUCLEOTIDE SEQUENCE</scope>
</reference>
<gene>
    <name evidence="6" type="primary">frr_8</name>
    <name evidence="6" type="ORF">SDC9_15941</name>
</gene>
<comment type="similarity">
    <text evidence="2">Belongs to the RRF family.</text>
</comment>
<dbReference type="PANTHER" id="PTHR20982:SF3">
    <property type="entry name" value="MITOCHONDRIAL RIBOSOME RECYCLING FACTOR PSEUDO 1"/>
    <property type="match status" value="1"/>
</dbReference>
<dbReference type="FunFam" id="3.30.1360.40:FF:000001">
    <property type="entry name" value="Ribosome-recycling factor"/>
    <property type="match status" value="1"/>
</dbReference>
<name>A0A644TT65_9ZZZZ</name>
<dbReference type="GO" id="GO:0043023">
    <property type="term" value="F:ribosomal large subunit binding"/>
    <property type="evidence" value="ECO:0007669"/>
    <property type="project" value="TreeGrafter"/>
</dbReference>
<evidence type="ECO:0000259" key="5">
    <source>
        <dbReference type="Pfam" id="PF01765"/>
    </source>
</evidence>
<comment type="caution">
    <text evidence="6">The sequence shown here is derived from an EMBL/GenBank/DDBJ whole genome shotgun (WGS) entry which is preliminary data.</text>
</comment>
<sequence>MTDLSKHLLEECKTNMQGAVNFLESAMHKIRAGKASPSMLEGIKVDYYGNPTPIEQVANISTPDPKQLVIQPWEKNMLSPIDKAILAANLGFTPKFEGDILRIMLPPVTEERRRELVKRAKAEVEETKVSVRNVRRSIIDKVKKLKDQGVSEDEIKAVEKEIETITEKFIKDAEAVLVVKEKEIMSI</sequence>
<dbReference type="AlphaFoldDB" id="A0A644TT65"/>
<dbReference type="Gene3D" id="3.30.1360.40">
    <property type="match status" value="1"/>
</dbReference>
<protein>
    <submittedName>
        <fullName evidence="6">Ribosome-recycling factor</fullName>
    </submittedName>
</protein>
<accession>A0A644TT65</accession>
<proteinExistence type="inferred from homology"/>
<evidence type="ECO:0000256" key="3">
    <source>
        <dbReference type="ARBA" id="ARBA00022490"/>
    </source>
</evidence>
<dbReference type="CDD" id="cd00520">
    <property type="entry name" value="RRF"/>
    <property type="match status" value="1"/>
</dbReference>
<dbReference type="InterPro" id="IPR036191">
    <property type="entry name" value="RRF_sf"/>
</dbReference>
<dbReference type="GO" id="GO:0006412">
    <property type="term" value="P:translation"/>
    <property type="evidence" value="ECO:0007669"/>
    <property type="project" value="UniProtKB-KW"/>
</dbReference>
<keyword evidence="3" id="KW-0963">Cytoplasm</keyword>
<evidence type="ECO:0000256" key="2">
    <source>
        <dbReference type="ARBA" id="ARBA00005912"/>
    </source>
</evidence>
<dbReference type="InterPro" id="IPR002661">
    <property type="entry name" value="Ribosome_recyc_fac"/>
</dbReference>
<feature type="domain" description="Ribosome recycling factor" evidence="5">
    <location>
        <begin position="24"/>
        <end position="185"/>
    </location>
</feature>
<dbReference type="HAMAP" id="MF_00040">
    <property type="entry name" value="RRF"/>
    <property type="match status" value="1"/>
</dbReference>
<evidence type="ECO:0000256" key="4">
    <source>
        <dbReference type="ARBA" id="ARBA00022917"/>
    </source>
</evidence>
<dbReference type="PANTHER" id="PTHR20982">
    <property type="entry name" value="RIBOSOME RECYCLING FACTOR"/>
    <property type="match status" value="1"/>
</dbReference>
<organism evidence="6">
    <name type="scientific">bioreactor metagenome</name>
    <dbReference type="NCBI Taxonomy" id="1076179"/>
    <lineage>
        <taxon>unclassified sequences</taxon>
        <taxon>metagenomes</taxon>
        <taxon>ecological metagenomes</taxon>
    </lineage>
</organism>
<keyword evidence="4" id="KW-0648">Protein biosynthesis</keyword>
<dbReference type="Pfam" id="PF01765">
    <property type="entry name" value="RRF"/>
    <property type="match status" value="1"/>
</dbReference>